<name>A0A2S9Q0T1_9ACTN</name>
<evidence type="ECO:0000313" key="5">
    <source>
        <dbReference type="EMBL" id="PRH80266.1"/>
    </source>
</evidence>
<keyword evidence="4" id="KW-1133">Transmembrane helix</keyword>
<dbReference type="SUPFAM" id="SSF48452">
    <property type="entry name" value="TPR-like"/>
    <property type="match status" value="1"/>
</dbReference>
<feature type="transmembrane region" description="Helical" evidence="4">
    <location>
        <begin position="333"/>
        <end position="351"/>
    </location>
</feature>
<dbReference type="PROSITE" id="PS50005">
    <property type="entry name" value="TPR"/>
    <property type="match status" value="1"/>
</dbReference>
<dbReference type="Pfam" id="PF13432">
    <property type="entry name" value="TPR_16"/>
    <property type="match status" value="1"/>
</dbReference>
<dbReference type="OrthoDB" id="4195976at2"/>
<dbReference type="InterPro" id="IPR019734">
    <property type="entry name" value="TPR_rpt"/>
</dbReference>
<reference evidence="5 6" key="1">
    <citation type="submission" date="2018-03" db="EMBL/GenBank/DDBJ databases">
        <title>Novel Streptomyces sp. from soil.</title>
        <authorList>
            <person name="Tan G.Y.A."/>
            <person name="Lee Z.Y."/>
        </authorList>
    </citation>
    <scope>NUCLEOTIDE SEQUENCE [LARGE SCALE GENOMIC DNA]</scope>
    <source>
        <strain evidence="5 6">ST5x</strain>
    </source>
</reference>
<keyword evidence="6" id="KW-1185">Reference proteome</keyword>
<evidence type="ECO:0008006" key="7">
    <source>
        <dbReference type="Google" id="ProtNLM"/>
    </source>
</evidence>
<evidence type="ECO:0000256" key="4">
    <source>
        <dbReference type="SAM" id="Phobius"/>
    </source>
</evidence>
<dbReference type="AlphaFoldDB" id="A0A2S9Q0T1"/>
<dbReference type="Proteomes" id="UP000239322">
    <property type="component" value="Unassembled WGS sequence"/>
</dbReference>
<dbReference type="InterPro" id="IPR051685">
    <property type="entry name" value="Ycf3/AcsC/BcsC/TPR_MFPF"/>
</dbReference>
<sequence length="370" mass="39768">MTAPHQPSVLERAEALYDLGRPEQAAALAGQHLAEHPDDAAALALLARCLRRAGRPAEALGYADQALRADPELPSAWLLRAELLSNARHFGPAEDSARRGLALIPQHWAGYHVLSSVLLASGQRARHPEAYAHALRAVELGPEEDTTHFQVGLAAYHLKDHATAQRAYEQALRLNPENSEAHNNLSLLHLRRRWLRPGAWTKAASGFVDSAALDTEDRAARYNLETMAWGAAAGARWVALAGFLTAAVGSAPLRSGATGSGPLVAELVGVGVLVALWTAWALWTLRRVPPRLRRPLLLIARGCPPVLWMGGAVALLGLHSVLTLALPRAGAELVGGLGTPLFWAVVITYWASRTALTRRAPHRRRAAPGP</sequence>
<feature type="transmembrane region" description="Helical" evidence="4">
    <location>
        <begin position="306"/>
        <end position="327"/>
    </location>
</feature>
<dbReference type="RefSeq" id="WP_105867638.1">
    <property type="nucleotide sequence ID" value="NZ_PVLV01000071.1"/>
</dbReference>
<dbReference type="Pfam" id="PF07719">
    <property type="entry name" value="TPR_2"/>
    <property type="match status" value="1"/>
</dbReference>
<dbReference type="EMBL" id="PVLV01000071">
    <property type="protein sequence ID" value="PRH80266.1"/>
    <property type="molecule type" value="Genomic_DNA"/>
</dbReference>
<evidence type="ECO:0000313" key="6">
    <source>
        <dbReference type="Proteomes" id="UP000239322"/>
    </source>
</evidence>
<keyword evidence="4" id="KW-0812">Transmembrane</keyword>
<evidence type="ECO:0000256" key="3">
    <source>
        <dbReference type="PROSITE-ProRule" id="PRU00339"/>
    </source>
</evidence>
<protein>
    <recommendedName>
        <fullName evidence="7">Tetratricopeptide repeat protein</fullName>
    </recommendedName>
</protein>
<keyword evidence="4" id="KW-0472">Membrane</keyword>
<keyword evidence="2 3" id="KW-0802">TPR repeat</keyword>
<keyword evidence="1" id="KW-0677">Repeat</keyword>
<organism evidence="5 6">
    <name type="scientific">Streptomyces solincola</name>
    <dbReference type="NCBI Taxonomy" id="2100817"/>
    <lineage>
        <taxon>Bacteria</taxon>
        <taxon>Bacillati</taxon>
        <taxon>Actinomycetota</taxon>
        <taxon>Actinomycetes</taxon>
        <taxon>Kitasatosporales</taxon>
        <taxon>Streptomycetaceae</taxon>
        <taxon>Streptomyces</taxon>
    </lineage>
</organism>
<dbReference type="Gene3D" id="1.25.40.10">
    <property type="entry name" value="Tetratricopeptide repeat domain"/>
    <property type="match status" value="1"/>
</dbReference>
<dbReference type="InterPro" id="IPR013105">
    <property type="entry name" value="TPR_2"/>
</dbReference>
<accession>A0A2S9Q0T1</accession>
<feature type="transmembrane region" description="Helical" evidence="4">
    <location>
        <begin position="228"/>
        <end position="251"/>
    </location>
</feature>
<dbReference type="SMART" id="SM00028">
    <property type="entry name" value="TPR"/>
    <property type="match status" value="4"/>
</dbReference>
<feature type="transmembrane region" description="Helical" evidence="4">
    <location>
        <begin position="263"/>
        <end position="285"/>
    </location>
</feature>
<evidence type="ECO:0000256" key="2">
    <source>
        <dbReference type="ARBA" id="ARBA00022803"/>
    </source>
</evidence>
<dbReference type="PANTHER" id="PTHR44943:SF8">
    <property type="entry name" value="TPR REPEAT-CONTAINING PROTEIN MJ0263"/>
    <property type="match status" value="1"/>
</dbReference>
<dbReference type="PANTHER" id="PTHR44943">
    <property type="entry name" value="CELLULOSE SYNTHASE OPERON PROTEIN C"/>
    <property type="match status" value="1"/>
</dbReference>
<feature type="repeat" description="TPR" evidence="3">
    <location>
        <begin position="145"/>
        <end position="178"/>
    </location>
</feature>
<proteinExistence type="predicted"/>
<dbReference type="InterPro" id="IPR011990">
    <property type="entry name" value="TPR-like_helical_dom_sf"/>
</dbReference>
<gene>
    <name evidence="5" type="ORF">C6N75_05155</name>
</gene>
<comment type="caution">
    <text evidence="5">The sequence shown here is derived from an EMBL/GenBank/DDBJ whole genome shotgun (WGS) entry which is preliminary data.</text>
</comment>
<evidence type="ECO:0000256" key="1">
    <source>
        <dbReference type="ARBA" id="ARBA00022737"/>
    </source>
</evidence>